<evidence type="ECO:0000313" key="5">
    <source>
        <dbReference type="EMBL" id="MCO5397479.1"/>
    </source>
</evidence>
<evidence type="ECO:0000256" key="1">
    <source>
        <dbReference type="ARBA" id="ARBA00022676"/>
    </source>
</evidence>
<comment type="caution">
    <text evidence="5">The sequence shown here is derived from an EMBL/GenBank/DDBJ whole genome shotgun (WGS) entry which is preliminary data.</text>
</comment>
<dbReference type="CDD" id="cd03801">
    <property type="entry name" value="GT4_PimA-like"/>
    <property type="match status" value="1"/>
</dbReference>
<protein>
    <submittedName>
        <fullName evidence="5">Glycosyltransferase family 4 protein</fullName>
    </submittedName>
</protein>
<evidence type="ECO:0000259" key="3">
    <source>
        <dbReference type="Pfam" id="PF00534"/>
    </source>
</evidence>
<dbReference type="InterPro" id="IPR028098">
    <property type="entry name" value="Glyco_trans_4-like_N"/>
</dbReference>
<dbReference type="Pfam" id="PF00534">
    <property type="entry name" value="Glycos_transf_1"/>
    <property type="match status" value="1"/>
</dbReference>
<dbReference type="Proteomes" id="UP001162811">
    <property type="component" value="Unassembled WGS sequence"/>
</dbReference>
<dbReference type="PANTHER" id="PTHR12526:SF510">
    <property type="entry name" value="D-INOSITOL 3-PHOSPHATE GLYCOSYLTRANSFERASE"/>
    <property type="match status" value="1"/>
</dbReference>
<name>A0ABT1AGN6_9RALS</name>
<dbReference type="Pfam" id="PF13579">
    <property type="entry name" value="Glyco_trans_4_4"/>
    <property type="match status" value="1"/>
</dbReference>
<evidence type="ECO:0000313" key="6">
    <source>
        <dbReference type="Proteomes" id="UP001162811"/>
    </source>
</evidence>
<accession>A0ABT1AGN6</accession>
<dbReference type="SUPFAM" id="SSF53756">
    <property type="entry name" value="UDP-Glycosyltransferase/glycogen phosphorylase"/>
    <property type="match status" value="1"/>
</dbReference>
<organism evidence="5 6">
    <name type="scientific">Ralstonia soli</name>
    <dbReference type="NCBI Taxonomy" id="2953896"/>
    <lineage>
        <taxon>Bacteria</taxon>
        <taxon>Pseudomonadati</taxon>
        <taxon>Pseudomonadota</taxon>
        <taxon>Betaproteobacteria</taxon>
        <taxon>Burkholderiales</taxon>
        <taxon>Burkholderiaceae</taxon>
        <taxon>Ralstonia</taxon>
    </lineage>
</organism>
<evidence type="ECO:0000259" key="4">
    <source>
        <dbReference type="Pfam" id="PF13579"/>
    </source>
</evidence>
<feature type="domain" description="Glycosyl transferase family 1" evidence="3">
    <location>
        <begin position="208"/>
        <end position="361"/>
    </location>
</feature>
<keyword evidence="2" id="KW-0808">Transferase</keyword>
<dbReference type="PANTHER" id="PTHR12526">
    <property type="entry name" value="GLYCOSYLTRANSFERASE"/>
    <property type="match status" value="1"/>
</dbReference>
<proteinExistence type="predicted"/>
<dbReference type="EMBL" id="JAMXHT010000002">
    <property type="protein sequence ID" value="MCO5397479.1"/>
    <property type="molecule type" value="Genomic_DNA"/>
</dbReference>
<keyword evidence="6" id="KW-1185">Reference proteome</keyword>
<reference evidence="5" key="1">
    <citation type="submission" date="2022-06" db="EMBL/GenBank/DDBJ databases">
        <authorList>
            <person name="Lu C.-H."/>
        </authorList>
    </citation>
    <scope>NUCLEOTIDE SEQUENCE</scope>
    <source>
        <strain evidence="5">21MJYT02-11</strain>
    </source>
</reference>
<reference evidence="5" key="2">
    <citation type="journal article" date="2023" name="Front. Microbiol.">
        <title>Ralstonia chuxiongensis sp. nov., Ralstonia mojiangensis sp. nov., and Ralstonia soli sp. nov., isolated from tobacco fields, are three novel species in the family Burkholderiaceae.</title>
        <authorList>
            <person name="Lu C.H."/>
            <person name="Zhang Y.Y."/>
            <person name="Jiang N."/>
            <person name="Chen W."/>
            <person name="Shao X."/>
            <person name="Zhao Z.M."/>
            <person name="Lu W.L."/>
            <person name="Hu X."/>
            <person name="Xi Y.X."/>
            <person name="Zou S.Y."/>
            <person name="Wei Q.J."/>
            <person name="Lin Z.L."/>
            <person name="Gong L."/>
            <person name="Gai X.T."/>
            <person name="Zhang L.Q."/>
            <person name="Li J.Y."/>
            <person name="Jin Y."/>
            <person name="Xia Z.Y."/>
        </authorList>
    </citation>
    <scope>NUCLEOTIDE SEQUENCE</scope>
    <source>
        <strain evidence="5">21MJYT02-11</strain>
    </source>
</reference>
<dbReference type="RefSeq" id="WP_252677213.1">
    <property type="nucleotide sequence ID" value="NZ_JAMXHT010000002.1"/>
</dbReference>
<gene>
    <name evidence="5" type="ORF">NG900_04605</name>
</gene>
<evidence type="ECO:0000256" key="2">
    <source>
        <dbReference type="ARBA" id="ARBA00022679"/>
    </source>
</evidence>
<sequence length="414" mass="46056">MKIVLSTIGKFHTFDLARELYARGHELTVFTGYPRFKLRGEQLPQASIRTFPWLQVPYVGIGSRCGFDWNFMREFGHWNLETFGQHVSRNIPECDVYSGLSSSAGDAGRIVKARGGRYVCDRGSSHVRIQDEIVAHEHDIWGWPVKRMDPRIVAREEREYAQADMVTVPSSFSYRSFIQAGLPAAKLRLIPYGVNLGRFQKVADPDPSSFDVLFVGGVNLRKGVPYLLQAFSRLLHRNKRLMIVGHCDPSMMRWLRKRGLLTDHDAVTFTGAMPQPELKNVMSRSHVLVLPSVEEGFGLVMAEAMACGCPVIATCNTGGEDLFTNAVEGFTVPIRDVDVLVARMQALADDPSLQQRMSAAALARVRCLGGWSTYGERVAGLMEELVTRSVRAMHAGRPVPNLPGASHEHADCQG</sequence>
<feature type="domain" description="Glycosyltransferase subfamily 4-like N-terminal" evidence="4">
    <location>
        <begin position="13"/>
        <end position="193"/>
    </location>
</feature>
<dbReference type="InterPro" id="IPR001296">
    <property type="entry name" value="Glyco_trans_1"/>
</dbReference>
<dbReference type="Gene3D" id="3.40.50.2000">
    <property type="entry name" value="Glycogen Phosphorylase B"/>
    <property type="match status" value="2"/>
</dbReference>
<keyword evidence="1" id="KW-0328">Glycosyltransferase</keyword>